<evidence type="ECO:0000256" key="10">
    <source>
        <dbReference type="SAM" id="SignalP"/>
    </source>
</evidence>
<keyword evidence="4 10" id="KW-0732">Signal</keyword>
<evidence type="ECO:0000256" key="2">
    <source>
        <dbReference type="ARBA" id="ARBA00022614"/>
    </source>
</evidence>
<dbReference type="SMART" id="SM00369">
    <property type="entry name" value="LRR_TYP"/>
    <property type="match status" value="5"/>
</dbReference>
<dbReference type="SUPFAM" id="SSF52058">
    <property type="entry name" value="L domain-like"/>
    <property type="match status" value="1"/>
</dbReference>
<sequence length="685" mass="79436">MICIQFLLVIWIVCVSSYVLPKPCDIAFTKKEVRCYCSSNNLTNVPTDCPSNTTDLYLSNNNLESISKKAFINYTQLRYLDISDCNLNSIDKSAFENLPHLKELSLFDNPMKTFQWNIFAPLVELQVLQISHDLLSTYPRESWSDVLHLTKVFTYGGPSNGSFAEIFSVMKSLKYLHSDIQIHVLRNCMFHAFDKTPLKYLEIKGKLMTIEKDTFSPLRFLSSLVIPNARFLKLSNTLPALHVFENRQMDELNLNNNFRVHGEFIITTDLFTYIGNICVKKLSLTFNGIRMINADAVQKMKYKHCLESLNLSNNDFDFHQLLTIWFFNLFTHLRRLDMSDNNNQFSQNKVKIDGIKHTRDNTDLFDNKSFNIVPSYYPQDIVLWFPSTLEILNISCIKIVGNPINSLTLKGIKDLQIIDLAYSSLFDCNYTVNGLQNVKILNISHFKCVHLNHNLLQSAVNLEQLIMESSLLSIGLKYDHHSKFLLGLKCLQYIDFSRNAFTNRFRISTFKSQLNSLQSLKLEKNLFTSIPLCLEDFTRLSFLNIRNNKIAYLTTEKIDAIEVLFEKSNRTMTVLLEGNPLVCTCASLDFVEWLFTTKVKLASNGSLFVCRKRWQYYNNKCCLQSIANYENKMYYDSMGYLFCNFIRCASFIYFNWISLQIAPTILVFIYRNGQSTFPKVKRKST</sequence>
<dbReference type="InterPro" id="IPR032675">
    <property type="entry name" value="LRR_dom_sf"/>
</dbReference>
<evidence type="ECO:0000256" key="8">
    <source>
        <dbReference type="ARBA" id="ARBA00023180"/>
    </source>
</evidence>
<reference evidence="11" key="1">
    <citation type="submission" date="2021-03" db="EMBL/GenBank/DDBJ databases">
        <authorList>
            <person name="Bekaert M."/>
        </authorList>
    </citation>
    <scope>NUCLEOTIDE SEQUENCE</scope>
</reference>
<evidence type="ECO:0000256" key="7">
    <source>
        <dbReference type="ARBA" id="ARBA00023136"/>
    </source>
</evidence>
<evidence type="ECO:0000256" key="6">
    <source>
        <dbReference type="ARBA" id="ARBA00022989"/>
    </source>
</evidence>
<comment type="subcellular location">
    <subcellularLocation>
        <location evidence="1">Membrane</location>
        <topology evidence="1">Single-pass membrane protein</topology>
    </subcellularLocation>
</comment>
<dbReference type="GO" id="GO:0038023">
    <property type="term" value="F:signaling receptor activity"/>
    <property type="evidence" value="ECO:0007669"/>
    <property type="project" value="TreeGrafter"/>
</dbReference>
<evidence type="ECO:0000256" key="1">
    <source>
        <dbReference type="ARBA" id="ARBA00004167"/>
    </source>
</evidence>
<dbReference type="Pfam" id="PF13306">
    <property type="entry name" value="LRR_5"/>
    <property type="match status" value="1"/>
</dbReference>
<feature type="transmembrane region" description="Helical" evidence="9">
    <location>
        <begin position="651"/>
        <end position="670"/>
    </location>
</feature>
<keyword evidence="8" id="KW-0325">Glycoprotein</keyword>
<keyword evidence="12" id="KW-1185">Reference proteome</keyword>
<organism evidence="11 12">
    <name type="scientific">Mytilus edulis</name>
    <name type="common">Blue mussel</name>
    <dbReference type="NCBI Taxonomy" id="6550"/>
    <lineage>
        <taxon>Eukaryota</taxon>
        <taxon>Metazoa</taxon>
        <taxon>Spiralia</taxon>
        <taxon>Lophotrochozoa</taxon>
        <taxon>Mollusca</taxon>
        <taxon>Bivalvia</taxon>
        <taxon>Autobranchia</taxon>
        <taxon>Pteriomorphia</taxon>
        <taxon>Mytilida</taxon>
        <taxon>Mytiloidea</taxon>
        <taxon>Mytilidae</taxon>
        <taxon>Mytilinae</taxon>
        <taxon>Mytilus</taxon>
    </lineage>
</organism>
<gene>
    <name evidence="11" type="ORF">MEDL_11112</name>
</gene>
<feature type="chain" id="PRO_5035725567" evidence="10">
    <location>
        <begin position="18"/>
        <end position="685"/>
    </location>
</feature>
<dbReference type="Proteomes" id="UP000683360">
    <property type="component" value="Unassembled WGS sequence"/>
</dbReference>
<dbReference type="EMBL" id="CAJPWZ010000550">
    <property type="protein sequence ID" value="CAG2196234.1"/>
    <property type="molecule type" value="Genomic_DNA"/>
</dbReference>
<dbReference type="AlphaFoldDB" id="A0A8S3QP24"/>
<dbReference type="InterPro" id="IPR026906">
    <property type="entry name" value="LRR_5"/>
</dbReference>
<evidence type="ECO:0000256" key="4">
    <source>
        <dbReference type="ARBA" id="ARBA00022729"/>
    </source>
</evidence>
<dbReference type="SUPFAM" id="SSF52047">
    <property type="entry name" value="RNI-like"/>
    <property type="match status" value="1"/>
</dbReference>
<keyword evidence="7 9" id="KW-0472">Membrane</keyword>
<proteinExistence type="predicted"/>
<evidence type="ECO:0000313" key="11">
    <source>
        <dbReference type="EMBL" id="CAG2196234.1"/>
    </source>
</evidence>
<dbReference type="GO" id="GO:0007165">
    <property type="term" value="P:signal transduction"/>
    <property type="evidence" value="ECO:0007669"/>
    <property type="project" value="TreeGrafter"/>
</dbReference>
<dbReference type="GO" id="GO:0005886">
    <property type="term" value="C:plasma membrane"/>
    <property type="evidence" value="ECO:0007669"/>
    <property type="project" value="TreeGrafter"/>
</dbReference>
<keyword evidence="6 9" id="KW-1133">Transmembrane helix</keyword>
<name>A0A8S3QP24_MYTED</name>
<keyword evidence="3 9" id="KW-0812">Transmembrane</keyword>
<dbReference type="Gene3D" id="3.80.10.10">
    <property type="entry name" value="Ribonuclease Inhibitor"/>
    <property type="match status" value="1"/>
</dbReference>
<dbReference type="OrthoDB" id="6363818at2759"/>
<keyword evidence="2" id="KW-0433">Leucine-rich repeat</keyword>
<evidence type="ECO:0000256" key="3">
    <source>
        <dbReference type="ARBA" id="ARBA00022692"/>
    </source>
</evidence>
<keyword evidence="5" id="KW-0677">Repeat</keyword>
<dbReference type="PANTHER" id="PTHR24365:SF541">
    <property type="entry name" value="PROTEIN TOLL-RELATED"/>
    <property type="match status" value="1"/>
</dbReference>
<protein>
    <submittedName>
        <fullName evidence="11">Uncharacterized protein</fullName>
    </submittedName>
</protein>
<dbReference type="InterPro" id="IPR001611">
    <property type="entry name" value="Leu-rich_rpt"/>
</dbReference>
<evidence type="ECO:0000256" key="5">
    <source>
        <dbReference type="ARBA" id="ARBA00022737"/>
    </source>
</evidence>
<accession>A0A8S3QP24</accession>
<evidence type="ECO:0000256" key="9">
    <source>
        <dbReference type="SAM" id="Phobius"/>
    </source>
</evidence>
<evidence type="ECO:0000313" key="12">
    <source>
        <dbReference type="Proteomes" id="UP000683360"/>
    </source>
</evidence>
<feature type="signal peptide" evidence="10">
    <location>
        <begin position="1"/>
        <end position="17"/>
    </location>
</feature>
<dbReference type="InterPro" id="IPR003591">
    <property type="entry name" value="Leu-rich_rpt_typical-subtyp"/>
</dbReference>
<comment type="caution">
    <text evidence="11">The sequence shown here is derived from an EMBL/GenBank/DDBJ whole genome shotgun (WGS) entry which is preliminary data.</text>
</comment>
<dbReference type="Pfam" id="PF13855">
    <property type="entry name" value="LRR_8"/>
    <property type="match status" value="1"/>
</dbReference>
<dbReference type="PANTHER" id="PTHR24365">
    <property type="entry name" value="TOLL-LIKE RECEPTOR"/>
    <property type="match status" value="1"/>
</dbReference>